<reference evidence="1 2" key="1">
    <citation type="submission" date="2024-01" db="EMBL/GenBank/DDBJ databases">
        <title>The genomes of 5 underutilized Papilionoideae crops provide insights into root nodulation and disease resistance.</title>
        <authorList>
            <person name="Yuan L."/>
        </authorList>
    </citation>
    <scope>NUCLEOTIDE SEQUENCE [LARGE SCALE GENOMIC DNA]</scope>
    <source>
        <strain evidence="1">LY-2023</strain>
        <tissue evidence="1">Leaf</tissue>
    </source>
</reference>
<name>A0AAN9J8Y2_CLITE</name>
<accession>A0AAN9J8Y2</accession>
<dbReference type="AlphaFoldDB" id="A0AAN9J8Y2"/>
<dbReference type="Proteomes" id="UP001359559">
    <property type="component" value="Unassembled WGS sequence"/>
</dbReference>
<gene>
    <name evidence="1" type="ORF">RJT34_15724</name>
</gene>
<sequence length="88" mass="10179">MFHILLNIEIISVSSYFMFSILLLLQTVQCDHFPSAEAMVGLVLLHQHSHLNYQKEVNQGHVHGLLTLIYMNHYKQTQYFTSSLESDA</sequence>
<evidence type="ECO:0000313" key="1">
    <source>
        <dbReference type="EMBL" id="KAK7292869.1"/>
    </source>
</evidence>
<keyword evidence="2" id="KW-1185">Reference proteome</keyword>
<organism evidence="1 2">
    <name type="scientific">Clitoria ternatea</name>
    <name type="common">Butterfly pea</name>
    <dbReference type="NCBI Taxonomy" id="43366"/>
    <lineage>
        <taxon>Eukaryota</taxon>
        <taxon>Viridiplantae</taxon>
        <taxon>Streptophyta</taxon>
        <taxon>Embryophyta</taxon>
        <taxon>Tracheophyta</taxon>
        <taxon>Spermatophyta</taxon>
        <taxon>Magnoliopsida</taxon>
        <taxon>eudicotyledons</taxon>
        <taxon>Gunneridae</taxon>
        <taxon>Pentapetalae</taxon>
        <taxon>rosids</taxon>
        <taxon>fabids</taxon>
        <taxon>Fabales</taxon>
        <taxon>Fabaceae</taxon>
        <taxon>Papilionoideae</taxon>
        <taxon>50 kb inversion clade</taxon>
        <taxon>NPAAA clade</taxon>
        <taxon>indigoferoid/millettioid clade</taxon>
        <taxon>Phaseoleae</taxon>
        <taxon>Clitoria</taxon>
    </lineage>
</organism>
<dbReference type="EMBL" id="JAYKXN010000004">
    <property type="protein sequence ID" value="KAK7292869.1"/>
    <property type="molecule type" value="Genomic_DNA"/>
</dbReference>
<evidence type="ECO:0000313" key="2">
    <source>
        <dbReference type="Proteomes" id="UP001359559"/>
    </source>
</evidence>
<protein>
    <submittedName>
        <fullName evidence="1">Uncharacterized protein</fullName>
    </submittedName>
</protein>
<proteinExistence type="predicted"/>
<comment type="caution">
    <text evidence="1">The sequence shown here is derived from an EMBL/GenBank/DDBJ whole genome shotgun (WGS) entry which is preliminary data.</text>
</comment>